<feature type="binding site" evidence="5">
    <location>
        <position position="233"/>
    </location>
    <ligand>
        <name>S-adenosyl-L-methionine</name>
        <dbReference type="ChEBI" id="CHEBI:59789"/>
    </ligand>
</feature>
<keyword evidence="3 5" id="KW-0949">S-adenosyl-L-methionine</keyword>
<dbReference type="STRING" id="578461.R0KSI0"/>
<dbReference type="PANTHER" id="PTHR22807">
    <property type="entry name" value="NOP2 YEAST -RELATED NOL1/NOP2/FMU SUN DOMAIN-CONTAINING"/>
    <property type="match status" value="1"/>
</dbReference>
<evidence type="ECO:0000259" key="6">
    <source>
        <dbReference type="PROSITE" id="PS51686"/>
    </source>
</evidence>
<organism evidence="7 8">
    <name type="scientific">Nosema bombycis (strain CQ1 / CVCC 102059)</name>
    <name type="common">Microsporidian parasite</name>
    <name type="synonym">Pebrine of silkworm</name>
    <dbReference type="NCBI Taxonomy" id="578461"/>
    <lineage>
        <taxon>Eukaryota</taxon>
        <taxon>Fungi</taxon>
        <taxon>Fungi incertae sedis</taxon>
        <taxon>Microsporidia</taxon>
        <taxon>Nosematidae</taxon>
        <taxon>Nosema</taxon>
    </lineage>
</organism>
<proteinExistence type="inferred from homology"/>
<dbReference type="Proteomes" id="UP000016927">
    <property type="component" value="Unassembled WGS sequence"/>
</dbReference>
<feature type="binding site" evidence="5">
    <location>
        <begin position="182"/>
        <end position="188"/>
    </location>
    <ligand>
        <name>S-adenosyl-L-methionine</name>
        <dbReference type="ChEBI" id="CHEBI:59789"/>
    </ligand>
</feature>
<evidence type="ECO:0000256" key="1">
    <source>
        <dbReference type="ARBA" id="ARBA00022603"/>
    </source>
</evidence>
<dbReference type="GO" id="GO:0003723">
    <property type="term" value="F:RNA binding"/>
    <property type="evidence" value="ECO:0007669"/>
    <property type="project" value="UniProtKB-UniRule"/>
</dbReference>
<dbReference type="InterPro" id="IPR023267">
    <property type="entry name" value="RCMT"/>
</dbReference>
<dbReference type="SUPFAM" id="SSF53335">
    <property type="entry name" value="S-adenosyl-L-methionine-dependent methyltransferases"/>
    <property type="match status" value="1"/>
</dbReference>
<protein>
    <submittedName>
        <fullName evidence="7">Putative methyltransferase NSUN5</fullName>
    </submittedName>
</protein>
<evidence type="ECO:0000313" key="7">
    <source>
        <dbReference type="EMBL" id="EOB13726.1"/>
    </source>
</evidence>
<dbReference type="InterPro" id="IPR001678">
    <property type="entry name" value="MeTrfase_RsmB-F_NOP2_dom"/>
</dbReference>
<feature type="active site" description="Nucleophile" evidence="5">
    <location>
        <position position="297"/>
    </location>
</feature>
<dbReference type="OrthoDB" id="435282at2759"/>
<name>R0KSI0_NOSB1</name>
<evidence type="ECO:0000256" key="2">
    <source>
        <dbReference type="ARBA" id="ARBA00022679"/>
    </source>
</evidence>
<dbReference type="CDD" id="cd02440">
    <property type="entry name" value="AdoMet_MTases"/>
    <property type="match status" value="1"/>
</dbReference>
<feature type="binding site" evidence="5">
    <location>
        <position position="251"/>
    </location>
    <ligand>
        <name>S-adenosyl-L-methionine</name>
        <dbReference type="ChEBI" id="CHEBI:59789"/>
    </ligand>
</feature>
<gene>
    <name evidence="7" type="primary">NSUN5</name>
    <name evidence="7" type="ORF">NBO_62g0016</name>
</gene>
<dbReference type="InterPro" id="IPR029063">
    <property type="entry name" value="SAM-dependent_MTases_sf"/>
</dbReference>
<dbReference type="InterPro" id="IPR049560">
    <property type="entry name" value="MeTrfase_RsmB-F_NOP2_cat"/>
</dbReference>
<dbReference type="PANTHER" id="PTHR22807:SF4">
    <property type="entry name" value="28S RRNA (CYTOSINE-C(5))-METHYLTRANSFERASE"/>
    <property type="match status" value="1"/>
</dbReference>
<comment type="similarity">
    <text evidence="5">Belongs to the class I-like SAM-binding methyltransferase superfamily. RsmB/NOP family.</text>
</comment>
<evidence type="ECO:0000256" key="3">
    <source>
        <dbReference type="ARBA" id="ARBA00022691"/>
    </source>
</evidence>
<dbReference type="HOGENOM" id="CLU_005316_7_4_1"/>
<dbReference type="VEuPathDB" id="MicrosporidiaDB:NBO_62g0016"/>
<keyword evidence="4 5" id="KW-0694">RNA-binding</keyword>
<dbReference type="OMA" id="IRSKWHA"/>
<dbReference type="PRINTS" id="PR02008">
    <property type="entry name" value="RCMTFAMILY"/>
</dbReference>
<evidence type="ECO:0000256" key="4">
    <source>
        <dbReference type="ARBA" id="ARBA00022884"/>
    </source>
</evidence>
<dbReference type="Pfam" id="PF01189">
    <property type="entry name" value="Methyltr_RsmB-F"/>
    <property type="match status" value="1"/>
</dbReference>
<reference evidence="7 8" key="1">
    <citation type="journal article" date="2013" name="BMC Genomics">
        <title>Comparative genomics of parasitic silkworm microsporidia reveal an association between genome expansion and host adaptation.</title>
        <authorList>
            <person name="Pan G."/>
            <person name="Xu J."/>
            <person name="Li T."/>
            <person name="Xia Q."/>
            <person name="Liu S.L."/>
            <person name="Zhang G."/>
            <person name="Li S."/>
            <person name="Li C."/>
            <person name="Liu H."/>
            <person name="Yang L."/>
            <person name="Liu T."/>
            <person name="Zhang X."/>
            <person name="Wu Z."/>
            <person name="Fan W."/>
            <person name="Dang X."/>
            <person name="Xiang H."/>
            <person name="Tao M."/>
            <person name="Li Y."/>
            <person name="Hu J."/>
            <person name="Li Z."/>
            <person name="Lin L."/>
            <person name="Luo J."/>
            <person name="Geng L."/>
            <person name="Wang L."/>
            <person name="Long M."/>
            <person name="Wan Y."/>
            <person name="He N."/>
            <person name="Zhang Z."/>
            <person name="Lu C."/>
            <person name="Keeling P.J."/>
            <person name="Wang J."/>
            <person name="Xiang Z."/>
            <person name="Zhou Z."/>
        </authorList>
    </citation>
    <scope>NUCLEOTIDE SEQUENCE [LARGE SCALE GENOMIC DNA]</scope>
    <source>
        <strain evidence="8">CQ1 / CVCC 102059</strain>
    </source>
</reference>
<dbReference type="GO" id="GO:0005730">
    <property type="term" value="C:nucleolus"/>
    <property type="evidence" value="ECO:0007669"/>
    <property type="project" value="TreeGrafter"/>
</dbReference>
<feature type="domain" description="SAM-dependent MTase RsmB/NOP-type" evidence="6">
    <location>
        <begin position="77"/>
        <end position="339"/>
    </location>
</feature>
<dbReference type="Gene3D" id="3.40.50.150">
    <property type="entry name" value="Vaccinia Virus protein VP39"/>
    <property type="match status" value="1"/>
</dbReference>
<evidence type="ECO:0000313" key="8">
    <source>
        <dbReference type="Proteomes" id="UP000016927"/>
    </source>
</evidence>
<dbReference type="PROSITE" id="PS51686">
    <property type="entry name" value="SAM_MT_RSMB_NOP"/>
    <property type="match status" value="1"/>
</dbReference>
<dbReference type="GO" id="GO:0008173">
    <property type="term" value="F:RNA methyltransferase activity"/>
    <property type="evidence" value="ECO:0007669"/>
    <property type="project" value="InterPro"/>
</dbReference>
<keyword evidence="2 5" id="KW-0808">Transferase</keyword>
<sequence>MKIPKKYREFYTECSLMLKKIIEKKSTIKREVYKKKNPSEYLAFLDKLVQNYDLLDKIITAHEFLRKDKFYSVILCYEILNDKINSQFWKTKFEETKGESEIQHVVKQKFIRLNTLKAKEEDLKEMKCDLTSIPNVYKLCSNIDFSTSQLFKDGKIIVQNIASCLPAFLLNPEKDSRVIDACSAPGNKTSHLSAIMNNTGKVFAVEVDKYRYNLMKGRLNRFGVKNVKYLNKDFFDIDKDEFKNIDYILVDPTCSGSGTHDYYNEDKERTEGLHKFQTKLLKHAMKFGAKKIVYSTCSNNKEEGEDVVKAAIAESEYEIYDSSKEYKFLEDLFKFSDLL</sequence>
<feature type="binding site" evidence="5">
    <location>
        <position position="206"/>
    </location>
    <ligand>
        <name>S-adenosyl-L-methionine</name>
        <dbReference type="ChEBI" id="CHEBI:59789"/>
    </ligand>
</feature>
<accession>R0KSI0</accession>
<keyword evidence="8" id="KW-1185">Reference proteome</keyword>
<dbReference type="AlphaFoldDB" id="R0KSI0"/>
<evidence type="ECO:0000256" key="5">
    <source>
        <dbReference type="PROSITE-ProRule" id="PRU01023"/>
    </source>
</evidence>
<dbReference type="EMBL" id="KB908970">
    <property type="protein sequence ID" value="EOB13726.1"/>
    <property type="molecule type" value="Genomic_DNA"/>
</dbReference>
<keyword evidence="1 5" id="KW-0489">Methyltransferase</keyword>
<dbReference type="GO" id="GO:0070475">
    <property type="term" value="P:rRNA base methylation"/>
    <property type="evidence" value="ECO:0007669"/>
    <property type="project" value="TreeGrafter"/>
</dbReference>